<keyword evidence="3" id="KW-0378">Hydrolase</keyword>
<dbReference type="EMBL" id="CP071872">
    <property type="protein sequence ID" value="UNM16438.1"/>
    <property type="molecule type" value="Genomic_DNA"/>
</dbReference>
<feature type="domain" description="Helicase XPB/Ssl2 N-terminal" evidence="2">
    <location>
        <begin position="500"/>
        <end position="618"/>
    </location>
</feature>
<dbReference type="Pfam" id="PF13280">
    <property type="entry name" value="WYL"/>
    <property type="match status" value="1"/>
</dbReference>
<evidence type="ECO:0000313" key="4">
    <source>
        <dbReference type="Proteomes" id="UP000828924"/>
    </source>
</evidence>
<feature type="domain" description="WYL" evidence="1">
    <location>
        <begin position="729"/>
        <end position="788"/>
    </location>
</feature>
<dbReference type="PROSITE" id="PS52050">
    <property type="entry name" value="WYL"/>
    <property type="match status" value="1"/>
</dbReference>
<sequence>MSNSRASRLSAWLRTLDGEQLRRVLDARPDSVRAPEPCTLGELADRLQRPGSVARALQRLPLPCLQTAEALAALGTPVSRTELGELLGTDTRALDPVLRALADQALVWPGTAGELHMAAALRTAWVSPLGLGPGLAELLSSKTSEELRTMVTTLGLTPGTRKQQRLDAVLDHHGNPGRLLRLLDSAPARARELLEQHCGPESPLILYGSAAPGSTERWLLDRALLVGRPWSYEPAQVPAEVIRALRGPDWHAPFAPVPPAPDLVRLTPAEVEHEAGTAATAFAGQATAVLAACAARPPATLKSGGVGARELARIGKSVQCEEPVVRLVLECAYEAGLLAYEDKALRASPAYDAWAEREPADQFATLLRAWWQLGRTPTAARDEEGKALPSATRTPPCSGCLAARHGLLAAAADLPESHGVRNPADLGPLVAWQRPFADELPQDTQPFGTLIREAELLGVLARGALSPLGTALLHDDDPATLQHHAGRLLPGAIGKARIGGDLTAVVTGAPSARLAALLDSLADREARGTASVWRFSPTSVRRALDAGRTPSEIESDLSAVAEGMLPQPLTYLIHDTARRHGRIRIAPAACVIHSDDTALLAEIAAHRKLTRLGLRKLAPTVLLCRTALPEALGALRAEGYAPVAETEDGAVRVERPEQPRTNHVLPRPRRALAAPAPAPLIPTSELATRLLAAPDRLPHPDPDRGIPFASDTEEILAGYAKALALTDIRQLAHAIHESEPITIEYVATSGNHTIRTVSELDFDPPYLHAYCHLREDERVFTLSRIQAVLPA</sequence>
<protein>
    <submittedName>
        <fullName evidence="3">Helicase C-terminal domain-containing protein</fullName>
    </submittedName>
</protein>
<dbReference type="Proteomes" id="UP000828924">
    <property type="component" value="Chromosome"/>
</dbReference>
<dbReference type="InterPro" id="IPR032830">
    <property type="entry name" value="XPB/Ssl2_N"/>
</dbReference>
<dbReference type="Pfam" id="PF13625">
    <property type="entry name" value="Helicase_C_3"/>
    <property type="match status" value="1"/>
</dbReference>
<keyword evidence="3" id="KW-0067">ATP-binding</keyword>
<evidence type="ECO:0000313" key="3">
    <source>
        <dbReference type="EMBL" id="UNM16438.1"/>
    </source>
</evidence>
<evidence type="ECO:0000259" key="1">
    <source>
        <dbReference type="Pfam" id="PF13280"/>
    </source>
</evidence>
<keyword evidence="4" id="KW-1185">Reference proteome</keyword>
<name>A0ABY3WUU8_9ACTN</name>
<reference evidence="3 4" key="1">
    <citation type="submission" date="2021-03" db="EMBL/GenBank/DDBJ databases">
        <title>Complete genome of Streptomyces formicae strain 1H-GS9 (DSM 100524).</title>
        <authorList>
            <person name="Atanasov K.E."/>
            <person name="Altabella T."/>
            <person name="Ferrer A."/>
        </authorList>
    </citation>
    <scope>NUCLEOTIDE SEQUENCE [LARGE SCALE GENOMIC DNA]</scope>
    <source>
        <strain evidence="3 4">1H-GS9</strain>
    </source>
</reference>
<keyword evidence="3" id="KW-0347">Helicase</keyword>
<gene>
    <name evidence="3" type="ORF">J4032_10635</name>
</gene>
<organism evidence="3 4">
    <name type="scientific">Streptomyces formicae</name>
    <dbReference type="NCBI Taxonomy" id="1616117"/>
    <lineage>
        <taxon>Bacteria</taxon>
        <taxon>Bacillati</taxon>
        <taxon>Actinomycetota</taxon>
        <taxon>Actinomycetes</taxon>
        <taxon>Kitasatosporales</taxon>
        <taxon>Streptomycetaceae</taxon>
        <taxon>Streptomyces</taxon>
    </lineage>
</organism>
<evidence type="ECO:0000259" key="2">
    <source>
        <dbReference type="Pfam" id="PF13625"/>
    </source>
</evidence>
<keyword evidence="3" id="KW-0547">Nucleotide-binding</keyword>
<dbReference type="GO" id="GO:0004386">
    <property type="term" value="F:helicase activity"/>
    <property type="evidence" value="ECO:0007669"/>
    <property type="project" value="UniProtKB-KW"/>
</dbReference>
<proteinExistence type="predicted"/>
<accession>A0ABY3WUU8</accession>
<dbReference type="InterPro" id="IPR026881">
    <property type="entry name" value="WYL_dom"/>
</dbReference>